<protein>
    <submittedName>
        <fullName evidence="4">PMEI domain-containing protein</fullName>
    </submittedName>
</protein>
<sequence length="150" mass="16797">MHLALILISSVLLVIHVQSQPPASFNYFRLIHQDLDFARSDGCQHGITSLISTLVDTANKIDNRHDLRTRVSDLAQSLGNFSNQKRNLQKSGTSMGSRANCLRAMNDLHQKLQQIALELRSSKGKNADAAYSLDKAIELVESMMERRQAH</sequence>
<keyword evidence="1" id="KW-0732">Signal</keyword>
<reference evidence="2 3" key="2">
    <citation type="submission" date="2018-11" db="EMBL/GenBank/DDBJ databases">
        <authorList>
            <consortium name="Pathogen Informatics"/>
        </authorList>
    </citation>
    <scope>NUCLEOTIDE SEQUENCE [LARGE SCALE GENOMIC DNA]</scope>
</reference>
<dbReference type="WBParaSite" id="OFLC_0000126901-mRNA-1">
    <property type="protein sequence ID" value="OFLC_0000126901-mRNA-1"/>
    <property type="gene ID" value="OFLC_0000126901"/>
</dbReference>
<keyword evidence="3" id="KW-1185">Reference proteome</keyword>
<gene>
    <name evidence="2" type="ORF">OFLC_LOCUS1270</name>
</gene>
<evidence type="ECO:0000256" key="1">
    <source>
        <dbReference type="SAM" id="SignalP"/>
    </source>
</evidence>
<feature type="signal peptide" evidence="1">
    <location>
        <begin position="1"/>
        <end position="19"/>
    </location>
</feature>
<dbReference type="EMBL" id="UZAJ01000572">
    <property type="protein sequence ID" value="VDO28916.1"/>
    <property type="molecule type" value="Genomic_DNA"/>
</dbReference>
<dbReference type="Proteomes" id="UP000267606">
    <property type="component" value="Unassembled WGS sequence"/>
</dbReference>
<name>A0A183H1B0_9BILA</name>
<dbReference type="AlphaFoldDB" id="A0A183H1B0"/>
<organism evidence="4">
    <name type="scientific">Onchocerca flexuosa</name>
    <dbReference type="NCBI Taxonomy" id="387005"/>
    <lineage>
        <taxon>Eukaryota</taxon>
        <taxon>Metazoa</taxon>
        <taxon>Ecdysozoa</taxon>
        <taxon>Nematoda</taxon>
        <taxon>Chromadorea</taxon>
        <taxon>Rhabditida</taxon>
        <taxon>Spirurina</taxon>
        <taxon>Spiruromorpha</taxon>
        <taxon>Filarioidea</taxon>
        <taxon>Onchocercidae</taxon>
        <taxon>Onchocerca</taxon>
    </lineage>
</organism>
<accession>A0A183H1B0</accession>
<feature type="chain" id="PRO_5044552344" evidence="1">
    <location>
        <begin position="20"/>
        <end position="150"/>
    </location>
</feature>
<evidence type="ECO:0000313" key="2">
    <source>
        <dbReference type="EMBL" id="VDO28916.1"/>
    </source>
</evidence>
<proteinExistence type="predicted"/>
<evidence type="ECO:0000313" key="3">
    <source>
        <dbReference type="Proteomes" id="UP000267606"/>
    </source>
</evidence>
<reference evidence="4" key="1">
    <citation type="submission" date="2016-06" db="UniProtKB">
        <authorList>
            <consortium name="WormBaseParasite"/>
        </authorList>
    </citation>
    <scope>IDENTIFICATION</scope>
</reference>
<evidence type="ECO:0000313" key="4">
    <source>
        <dbReference type="WBParaSite" id="OFLC_0000126901-mRNA-1"/>
    </source>
</evidence>